<gene>
    <name evidence="1" type="ORF">G3M99_00065</name>
</gene>
<organism evidence="1 2">
    <name type="scientific">Clostridium senegalense</name>
    <dbReference type="NCBI Taxonomy" id="1465809"/>
    <lineage>
        <taxon>Bacteria</taxon>
        <taxon>Bacillati</taxon>
        <taxon>Bacillota</taxon>
        <taxon>Clostridia</taxon>
        <taxon>Eubacteriales</taxon>
        <taxon>Clostridiaceae</taxon>
        <taxon>Clostridium</taxon>
    </lineage>
</organism>
<evidence type="ECO:0000313" key="2">
    <source>
        <dbReference type="Proteomes" id="UP000481872"/>
    </source>
</evidence>
<dbReference type="RefSeq" id="WP_157450872.1">
    <property type="nucleotide sequence ID" value="NZ_JAAGPU010000001.1"/>
</dbReference>
<keyword evidence="2" id="KW-1185">Reference proteome</keyword>
<comment type="caution">
    <text evidence="1">The sequence shown here is derived from an EMBL/GenBank/DDBJ whole genome shotgun (WGS) entry which is preliminary data.</text>
</comment>
<proteinExistence type="predicted"/>
<sequence>MRYIIRKSKNEDGYCLCKNCPKRTCAEVCLEDGCIDVCVVYSLNF</sequence>
<protein>
    <submittedName>
        <fullName evidence="1">Clo7bot family Cys-rich peptide</fullName>
    </submittedName>
</protein>
<dbReference type="AlphaFoldDB" id="A0A6M0GXC9"/>
<accession>A0A6M0GXC9</accession>
<reference evidence="1 2" key="1">
    <citation type="submission" date="2020-02" db="EMBL/GenBank/DDBJ databases">
        <title>Genome assembly of a novel Clostridium senegalense strain.</title>
        <authorList>
            <person name="Gupta T.B."/>
            <person name="Jauregui R."/>
            <person name="Maclean P."/>
            <person name="Nawarathana A."/>
            <person name="Brightwell G."/>
        </authorList>
    </citation>
    <scope>NUCLEOTIDE SEQUENCE [LARGE SCALE GENOMIC DNA]</scope>
    <source>
        <strain evidence="1 2">AGRFS4</strain>
    </source>
</reference>
<evidence type="ECO:0000313" key="1">
    <source>
        <dbReference type="EMBL" id="NEU03266.1"/>
    </source>
</evidence>
<name>A0A6M0GXC9_9CLOT</name>
<dbReference type="EMBL" id="JAAGPU010000001">
    <property type="protein sequence ID" value="NEU03266.1"/>
    <property type="molecule type" value="Genomic_DNA"/>
</dbReference>
<dbReference type="Proteomes" id="UP000481872">
    <property type="component" value="Unassembled WGS sequence"/>
</dbReference>